<dbReference type="PRINTS" id="PR01487">
    <property type="entry name" value="LUXSPROTEIN"/>
</dbReference>
<dbReference type="SUPFAM" id="SSF63411">
    <property type="entry name" value="LuxS/MPP-like metallohydrolase"/>
    <property type="match status" value="1"/>
</dbReference>
<dbReference type="GO" id="GO:0005506">
    <property type="term" value="F:iron ion binding"/>
    <property type="evidence" value="ECO:0007669"/>
    <property type="project" value="InterPro"/>
</dbReference>
<evidence type="ECO:0000256" key="10">
    <source>
        <dbReference type="ARBA" id="ARBA00023239"/>
    </source>
</evidence>
<comment type="caution">
    <text evidence="15">The sequence shown here is derived from an EMBL/GenBank/DDBJ whole genome shotgun (WGS) entry which is preliminary data.</text>
</comment>
<evidence type="ECO:0000256" key="14">
    <source>
        <dbReference type="HAMAP-Rule" id="MF_00091"/>
    </source>
</evidence>
<dbReference type="OrthoDB" id="9788129at2"/>
<feature type="binding site" evidence="14">
    <location>
        <position position="124"/>
    </location>
    <ligand>
        <name>Fe cation</name>
        <dbReference type="ChEBI" id="CHEBI:24875"/>
    </ligand>
</feature>
<keyword evidence="16" id="KW-1185">Reference proteome</keyword>
<keyword evidence="10 14" id="KW-0456">Lyase</keyword>
<accession>A0A425Y268</accession>
<evidence type="ECO:0000256" key="8">
    <source>
        <dbReference type="ARBA" id="ARBA00022929"/>
    </source>
</evidence>
<keyword evidence="8 14" id="KW-0071">Autoinducer synthesis</keyword>
<dbReference type="EMBL" id="QQWG01000007">
    <property type="protein sequence ID" value="RRG21941.1"/>
    <property type="molecule type" value="Genomic_DNA"/>
</dbReference>
<comment type="catalytic activity">
    <reaction evidence="1 14">
        <text>S-(5-deoxy-D-ribos-5-yl)-L-homocysteine = (S)-4,5-dihydroxypentane-2,3-dione + L-homocysteine</text>
        <dbReference type="Rhea" id="RHEA:17753"/>
        <dbReference type="ChEBI" id="CHEBI:29484"/>
        <dbReference type="ChEBI" id="CHEBI:58195"/>
        <dbReference type="ChEBI" id="CHEBI:58199"/>
        <dbReference type="EC" id="4.4.1.21"/>
    </reaction>
</comment>
<evidence type="ECO:0000313" key="16">
    <source>
        <dbReference type="Proteomes" id="UP000285794"/>
    </source>
</evidence>
<gene>
    <name evidence="14" type="primary">luxS</name>
    <name evidence="15" type="ORF">DWB61_08750</name>
</gene>
<keyword evidence="7 14" id="KW-0479">Metal-binding</keyword>
<dbReference type="PANTHER" id="PTHR35799:SF1">
    <property type="entry name" value="S-RIBOSYLHOMOCYSTEINE LYASE"/>
    <property type="match status" value="1"/>
</dbReference>
<dbReference type="EC" id="4.4.1.21" evidence="4 14"/>
<evidence type="ECO:0000256" key="4">
    <source>
        <dbReference type="ARBA" id="ARBA00012240"/>
    </source>
</evidence>
<dbReference type="PANTHER" id="PTHR35799">
    <property type="entry name" value="S-RIBOSYLHOMOCYSTEINE LYASE"/>
    <property type="match status" value="1"/>
</dbReference>
<proteinExistence type="inferred from homology"/>
<evidence type="ECO:0000256" key="1">
    <source>
        <dbReference type="ARBA" id="ARBA00000297"/>
    </source>
</evidence>
<dbReference type="Proteomes" id="UP000285794">
    <property type="component" value="Unassembled WGS sequence"/>
</dbReference>
<dbReference type="Pfam" id="PF02664">
    <property type="entry name" value="LuxS"/>
    <property type="match status" value="1"/>
</dbReference>
<keyword evidence="6 14" id="KW-0673">Quorum sensing</keyword>
<dbReference type="InterPro" id="IPR011249">
    <property type="entry name" value="Metalloenz_LuxS/M16"/>
</dbReference>
<protein>
    <recommendedName>
        <fullName evidence="5 14">S-ribosylhomocysteine lyase</fullName>
        <ecNumber evidence="4 14">4.4.1.21</ecNumber>
    </recommendedName>
    <alternativeName>
        <fullName evidence="12 14">AI-2 synthesis protein</fullName>
    </alternativeName>
    <alternativeName>
        <fullName evidence="13 14">Autoinducer-2 production protein LuxS</fullName>
    </alternativeName>
</protein>
<feature type="binding site" evidence="14">
    <location>
        <position position="57"/>
    </location>
    <ligand>
        <name>Fe cation</name>
        <dbReference type="ChEBI" id="CHEBI:24875"/>
    </ligand>
</feature>
<evidence type="ECO:0000256" key="5">
    <source>
        <dbReference type="ARBA" id="ARBA00015130"/>
    </source>
</evidence>
<dbReference type="GO" id="GO:0043768">
    <property type="term" value="F:S-ribosylhomocysteine lyase activity"/>
    <property type="evidence" value="ECO:0007669"/>
    <property type="project" value="UniProtKB-UniRule"/>
</dbReference>
<evidence type="ECO:0000256" key="6">
    <source>
        <dbReference type="ARBA" id="ARBA00022654"/>
    </source>
</evidence>
<dbReference type="NCBIfam" id="NF002604">
    <property type="entry name" value="PRK02260.1-4"/>
    <property type="match status" value="1"/>
</dbReference>
<dbReference type="InterPro" id="IPR037005">
    <property type="entry name" value="LuxS_sf"/>
</dbReference>
<name>A0A425Y268_9BACT</name>
<comment type="subunit">
    <text evidence="3 14">Homodimer.</text>
</comment>
<reference evidence="15 16" key="1">
    <citation type="submission" date="2018-07" db="EMBL/GenBank/DDBJ databases">
        <title>Draft genome sequence of Ancylomarina sp. M1P.</title>
        <authorList>
            <person name="Yadav S."/>
            <person name="Villanueva L."/>
            <person name="Damste J.S.S."/>
        </authorList>
    </citation>
    <scope>NUCLEOTIDE SEQUENCE [LARGE SCALE GENOMIC DNA]</scope>
    <source>
        <strain evidence="15 16">M1P</strain>
    </source>
</reference>
<evidence type="ECO:0000256" key="3">
    <source>
        <dbReference type="ARBA" id="ARBA00011738"/>
    </source>
</evidence>
<evidence type="ECO:0000256" key="2">
    <source>
        <dbReference type="ARBA" id="ARBA00007311"/>
    </source>
</evidence>
<evidence type="ECO:0000256" key="11">
    <source>
        <dbReference type="ARBA" id="ARBA00024654"/>
    </source>
</evidence>
<dbReference type="InterPro" id="IPR003815">
    <property type="entry name" value="S-ribosylhomocysteinase"/>
</dbReference>
<comment type="cofactor">
    <cofactor evidence="14">
        <name>Fe cation</name>
        <dbReference type="ChEBI" id="CHEBI:24875"/>
    </cofactor>
    <text evidence="14">Binds 1 Fe cation per subunit.</text>
</comment>
<evidence type="ECO:0000256" key="13">
    <source>
        <dbReference type="ARBA" id="ARBA00031777"/>
    </source>
</evidence>
<dbReference type="PIRSF" id="PIRSF006160">
    <property type="entry name" value="AI2"/>
    <property type="match status" value="1"/>
</dbReference>
<sequence>MKKIDSFAVDHDRLKRGIYVSRKDHVGSEVLTSFDIRTKRPNQEPAMEIEAMHTMEHLCATFLRNHDNWAKKTVYFGPMGCRTGFYMIFHGDLISEDVVDVIQEMFQFMSDYDDKIPGADKIECGNYKSHDLEGARIEAKKFHKEVLSNLTDENLNYPQ</sequence>
<evidence type="ECO:0000256" key="9">
    <source>
        <dbReference type="ARBA" id="ARBA00023004"/>
    </source>
</evidence>
<evidence type="ECO:0000256" key="7">
    <source>
        <dbReference type="ARBA" id="ARBA00022723"/>
    </source>
</evidence>
<keyword evidence="9 14" id="KW-0408">Iron</keyword>
<feature type="binding site" evidence="14">
    <location>
        <position position="53"/>
    </location>
    <ligand>
        <name>Fe cation</name>
        <dbReference type="ChEBI" id="CHEBI:24875"/>
    </ligand>
</feature>
<comment type="function">
    <text evidence="11 14">Involved in the synthesis of autoinducer 2 (AI-2) which is secreted by bacteria and is used to communicate both the cell density and the metabolic potential of the environment. The regulation of gene expression in response to changes in cell density is called quorum sensing. Catalyzes the transformation of S-ribosylhomocysteine (RHC) to homocysteine (HC) and 4,5-dihydroxy-2,3-pentadione (DPD).</text>
</comment>
<comment type="similarity">
    <text evidence="2 14">Belongs to the LuxS family.</text>
</comment>
<evidence type="ECO:0000256" key="12">
    <source>
        <dbReference type="ARBA" id="ARBA00030600"/>
    </source>
</evidence>
<dbReference type="HAMAP" id="MF_00091">
    <property type="entry name" value="LuxS"/>
    <property type="match status" value="1"/>
</dbReference>
<dbReference type="RefSeq" id="WP_125030516.1">
    <property type="nucleotide sequence ID" value="NZ_JAPXVP010000007.1"/>
</dbReference>
<dbReference type="AlphaFoldDB" id="A0A425Y268"/>
<organism evidence="15 16">
    <name type="scientific">Ancylomarina euxinus</name>
    <dbReference type="NCBI Taxonomy" id="2283627"/>
    <lineage>
        <taxon>Bacteria</taxon>
        <taxon>Pseudomonadati</taxon>
        <taxon>Bacteroidota</taxon>
        <taxon>Bacteroidia</taxon>
        <taxon>Marinilabiliales</taxon>
        <taxon>Marinifilaceae</taxon>
        <taxon>Ancylomarina</taxon>
    </lineage>
</organism>
<evidence type="ECO:0000313" key="15">
    <source>
        <dbReference type="EMBL" id="RRG21941.1"/>
    </source>
</evidence>
<dbReference type="GO" id="GO:0009372">
    <property type="term" value="P:quorum sensing"/>
    <property type="evidence" value="ECO:0007669"/>
    <property type="project" value="UniProtKB-UniRule"/>
</dbReference>
<dbReference type="Gene3D" id="3.30.1360.80">
    <property type="entry name" value="S-ribosylhomocysteinase (LuxS)"/>
    <property type="match status" value="1"/>
</dbReference>